<proteinExistence type="predicted"/>
<dbReference type="AlphaFoldDB" id="A0A2G1QHC7"/>
<evidence type="ECO:0000313" key="2">
    <source>
        <dbReference type="EMBL" id="PHP64947.1"/>
    </source>
</evidence>
<comment type="caution">
    <text evidence="2">The sequence shown here is derived from an EMBL/GenBank/DDBJ whole genome shotgun (WGS) entry which is preliminary data.</text>
</comment>
<organism evidence="2 3">
    <name type="scientific">Zhengella mangrovi</name>
    <dbReference type="NCBI Taxonomy" id="1982044"/>
    <lineage>
        <taxon>Bacteria</taxon>
        <taxon>Pseudomonadati</taxon>
        <taxon>Pseudomonadota</taxon>
        <taxon>Alphaproteobacteria</taxon>
        <taxon>Hyphomicrobiales</taxon>
        <taxon>Notoacmeibacteraceae</taxon>
        <taxon>Zhengella</taxon>
    </lineage>
</organism>
<keyword evidence="3" id="KW-1185">Reference proteome</keyword>
<gene>
    <name evidence="2" type="ORF">CSC94_21685</name>
</gene>
<dbReference type="Pfam" id="PF19839">
    <property type="entry name" value="RHH_9"/>
    <property type="match status" value="1"/>
</dbReference>
<accession>A0A2G1QHC7</accession>
<feature type="domain" description="Ribbon-helix-helix protein RHH" evidence="1">
    <location>
        <begin position="14"/>
        <end position="57"/>
    </location>
</feature>
<dbReference type="SUPFAM" id="SSF47598">
    <property type="entry name" value="Ribbon-helix-helix"/>
    <property type="match status" value="1"/>
</dbReference>
<protein>
    <recommendedName>
        <fullName evidence="1">Ribbon-helix-helix protein RHH domain-containing protein</fullName>
    </recommendedName>
</protein>
<reference evidence="2 3" key="1">
    <citation type="submission" date="2017-10" db="EMBL/GenBank/DDBJ databases">
        <title>Sedimentibacterium mangrovi gen. nov., sp. nov., a novel member of family Phyllobacteriacea isolated from mangrove sediment.</title>
        <authorList>
            <person name="Liao H."/>
            <person name="Tian Y."/>
        </authorList>
    </citation>
    <scope>NUCLEOTIDE SEQUENCE [LARGE SCALE GENOMIC DNA]</scope>
    <source>
        <strain evidence="2 3">X9-2-2</strain>
    </source>
</reference>
<evidence type="ECO:0000259" key="1">
    <source>
        <dbReference type="Pfam" id="PF19839"/>
    </source>
</evidence>
<dbReference type="InterPro" id="IPR010985">
    <property type="entry name" value="Ribbon_hlx_hlx"/>
</dbReference>
<dbReference type="GO" id="GO:0006355">
    <property type="term" value="P:regulation of DNA-templated transcription"/>
    <property type="evidence" value="ECO:0007669"/>
    <property type="project" value="InterPro"/>
</dbReference>
<name>A0A2G1QHC7_9HYPH</name>
<evidence type="ECO:0000313" key="3">
    <source>
        <dbReference type="Proteomes" id="UP000221168"/>
    </source>
</evidence>
<dbReference type="InterPro" id="IPR045559">
    <property type="entry name" value="RHH_9"/>
</dbReference>
<dbReference type="Proteomes" id="UP000221168">
    <property type="component" value="Unassembled WGS sequence"/>
</dbReference>
<dbReference type="EMBL" id="PDVP01000020">
    <property type="protein sequence ID" value="PHP64947.1"/>
    <property type="molecule type" value="Genomic_DNA"/>
</dbReference>
<sequence length="63" mass="7524">MYTLQMEKDVGFRIRIDRSLRQRFLDVCRAQDKPAAQVLREFMRSYVEHNSSDKPKPTPKELP</sequence>